<evidence type="ECO:0000313" key="1">
    <source>
        <dbReference type="EMBL" id="EON74712.1"/>
    </source>
</evidence>
<gene>
    <name evidence="1" type="ORF">ADIS_4823</name>
</gene>
<dbReference type="STRING" id="1232681.ADIS_4823"/>
<dbReference type="Proteomes" id="UP000013909">
    <property type="component" value="Unassembled WGS sequence"/>
</dbReference>
<name>R7ZKV9_9BACT</name>
<protein>
    <submittedName>
        <fullName evidence="1">Uncharacterized protein</fullName>
    </submittedName>
</protein>
<comment type="caution">
    <text evidence="1">The sequence shown here is derived from an EMBL/GenBank/DDBJ whole genome shotgun (WGS) entry which is preliminary data.</text>
</comment>
<proteinExistence type="predicted"/>
<dbReference type="EMBL" id="AQHR01000126">
    <property type="protein sequence ID" value="EON74712.1"/>
    <property type="molecule type" value="Genomic_DNA"/>
</dbReference>
<evidence type="ECO:0000313" key="2">
    <source>
        <dbReference type="Proteomes" id="UP000013909"/>
    </source>
</evidence>
<sequence length="310" mass="34892">MNQFAIHVFDLEGNYRRSYEKQGDGPEEYAWLQGMYIKNDTLTLSAGKGELVQYRLPDFRFIRRIEVGSYLFLNNFRALGPDTWLLSGEYDGTLDADGKYPVFVKKDVQSEKSEGIGLLGTPVSAEISEGEIADFGQGYLLNYAFSDTIFHFLNGRAEPIVRMHYGDRHPPKTAIYLEEDAFFESLQTQRMAFNMGNIGHTDGTCRVRVFGLEKKASFDLDDAASFPIHEVFFSLHSPAPVATPMLGGLNAKGTSYAGYFFDILQPEDWARALETGSLGLHGESLQQVVSRDSDFEEPVIVRYQVRTNGR</sequence>
<organism evidence="1 2">
    <name type="scientific">Lunatimonas lonarensis</name>
    <dbReference type="NCBI Taxonomy" id="1232681"/>
    <lineage>
        <taxon>Bacteria</taxon>
        <taxon>Pseudomonadati</taxon>
        <taxon>Bacteroidota</taxon>
        <taxon>Cytophagia</taxon>
        <taxon>Cytophagales</taxon>
        <taxon>Cyclobacteriaceae</taxon>
    </lineage>
</organism>
<reference evidence="1 2" key="1">
    <citation type="submission" date="2013-02" db="EMBL/GenBank/DDBJ databases">
        <title>A novel strain isolated from Lonar lake, Maharashtra, India.</title>
        <authorList>
            <person name="Singh A."/>
        </authorList>
    </citation>
    <scope>NUCLEOTIDE SEQUENCE [LARGE SCALE GENOMIC DNA]</scope>
    <source>
        <strain evidence="1 2">AK24</strain>
    </source>
</reference>
<keyword evidence="2" id="KW-1185">Reference proteome</keyword>
<accession>R7ZKV9</accession>
<dbReference type="AlphaFoldDB" id="R7ZKV9"/>
<dbReference type="Pfam" id="PF17170">
    <property type="entry name" value="DUF5128"/>
    <property type="match status" value="1"/>
</dbReference>